<dbReference type="VEuPathDB" id="FungiDB:MSYG_1550"/>
<dbReference type="OMA" id="NEGHRAQ"/>
<proteinExistence type="predicted"/>
<dbReference type="OrthoDB" id="10265489at2759"/>
<accession>A0A1M8A493</accession>
<feature type="domain" description="NECAP PHear" evidence="2">
    <location>
        <begin position="20"/>
        <end position="180"/>
    </location>
</feature>
<dbReference type="GO" id="GO:0030125">
    <property type="term" value="C:clathrin vesicle coat"/>
    <property type="evidence" value="ECO:0007669"/>
    <property type="project" value="TreeGrafter"/>
</dbReference>
<dbReference type="STRING" id="1230383.A0A1M8A493"/>
<protein>
    <recommendedName>
        <fullName evidence="2">NECAP PHear domain-containing protein</fullName>
    </recommendedName>
</protein>
<name>A0A1M8A493_MALS4</name>
<feature type="region of interest" description="Disordered" evidence="1">
    <location>
        <begin position="142"/>
        <end position="210"/>
    </location>
</feature>
<keyword evidence="4" id="KW-1185">Reference proteome</keyword>
<feature type="compositionally biased region" description="Pro residues" evidence="1">
    <location>
        <begin position="200"/>
        <end position="210"/>
    </location>
</feature>
<sequence>MAVGRTGWTVRPSTGWLHMSTLYSVRVCHVYRVPPRTTAAGYRAGDWGDMSQPLWSGRLRVVEHAETCEIRLEDGTTGELFASCPYDVTGKSVEATLDSSRCFVVRVESEDGRHAYIGIGFAERAESFDFTVALQDWTRRRKSELAGPGPDEAPRPSPHLPDGPRQDFSLREGETLSLRMPALGAVRAPSAAPAQTGFQLPPPPPGGRSK</sequence>
<evidence type="ECO:0000313" key="3">
    <source>
        <dbReference type="EMBL" id="SHO77209.1"/>
    </source>
</evidence>
<evidence type="ECO:0000256" key="1">
    <source>
        <dbReference type="SAM" id="MobiDB-lite"/>
    </source>
</evidence>
<dbReference type="PANTHER" id="PTHR12847:SF9">
    <property type="entry name" value="NECAP-LIKE PROTEIN CG9132"/>
    <property type="match status" value="1"/>
</dbReference>
<dbReference type="Pfam" id="PF07933">
    <property type="entry name" value="DUF1681"/>
    <property type="match status" value="1"/>
</dbReference>
<gene>
    <name evidence="3" type="ORF">MSYG_1550</name>
</gene>
<dbReference type="Proteomes" id="UP000186303">
    <property type="component" value="Chromosome 2"/>
</dbReference>
<dbReference type="SUPFAM" id="SSF50729">
    <property type="entry name" value="PH domain-like"/>
    <property type="match status" value="1"/>
</dbReference>
<reference evidence="4" key="1">
    <citation type="journal article" date="2017" name="Nucleic Acids Res.">
        <title>Proteogenomics produces comprehensive and highly accurate protein-coding gene annotation in a complete genome assembly of Malassezia sympodialis.</title>
        <authorList>
            <person name="Zhu Y."/>
            <person name="Engstroem P.G."/>
            <person name="Tellgren-Roth C."/>
            <person name="Baudo C.D."/>
            <person name="Kennell J.C."/>
            <person name="Sun S."/>
            <person name="Billmyre R.B."/>
            <person name="Schroeder M.S."/>
            <person name="Andersson A."/>
            <person name="Holm T."/>
            <person name="Sigurgeirsson B."/>
            <person name="Wu G."/>
            <person name="Sankaranarayanan S.R."/>
            <person name="Siddharthan R."/>
            <person name="Sanyal K."/>
            <person name="Lundeberg J."/>
            <person name="Nystedt B."/>
            <person name="Boekhout T."/>
            <person name="Dawson T.L. Jr."/>
            <person name="Heitman J."/>
            <person name="Scheynius A."/>
            <person name="Lehtioe J."/>
        </authorList>
    </citation>
    <scope>NUCLEOTIDE SEQUENCE [LARGE SCALE GENOMIC DNA]</scope>
    <source>
        <strain evidence="4">ATCC 42132</strain>
    </source>
</reference>
<evidence type="ECO:0000259" key="2">
    <source>
        <dbReference type="Pfam" id="PF07933"/>
    </source>
</evidence>
<dbReference type="Gene3D" id="2.30.29.30">
    <property type="entry name" value="Pleckstrin-homology domain (PH domain)/Phosphotyrosine-binding domain (PTB)"/>
    <property type="match status" value="1"/>
</dbReference>
<evidence type="ECO:0000313" key="4">
    <source>
        <dbReference type="Proteomes" id="UP000186303"/>
    </source>
</evidence>
<dbReference type="GO" id="GO:0006897">
    <property type="term" value="P:endocytosis"/>
    <property type="evidence" value="ECO:0007669"/>
    <property type="project" value="InterPro"/>
</dbReference>
<feature type="compositionally biased region" description="Basic and acidic residues" evidence="1">
    <location>
        <begin position="162"/>
        <end position="174"/>
    </location>
</feature>
<organism evidence="3 4">
    <name type="scientific">Malassezia sympodialis (strain ATCC 42132)</name>
    <name type="common">Atopic eczema-associated yeast</name>
    <dbReference type="NCBI Taxonomy" id="1230383"/>
    <lineage>
        <taxon>Eukaryota</taxon>
        <taxon>Fungi</taxon>
        <taxon>Dikarya</taxon>
        <taxon>Basidiomycota</taxon>
        <taxon>Ustilaginomycotina</taxon>
        <taxon>Malasseziomycetes</taxon>
        <taxon>Malasseziales</taxon>
        <taxon>Malasseziaceae</taxon>
        <taxon>Malassezia</taxon>
    </lineage>
</organism>
<dbReference type="InterPro" id="IPR011993">
    <property type="entry name" value="PH-like_dom_sf"/>
</dbReference>
<dbReference type="PANTHER" id="PTHR12847">
    <property type="entry name" value="ATP-BINDING CASSETTE ABC TRANSPORTER-RELATED"/>
    <property type="match status" value="1"/>
</dbReference>
<dbReference type="AlphaFoldDB" id="A0A1M8A493"/>
<dbReference type="EMBL" id="LT671822">
    <property type="protein sequence ID" value="SHO77209.1"/>
    <property type="molecule type" value="Genomic_DNA"/>
</dbReference>
<dbReference type="CDD" id="cd13228">
    <property type="entry name" value="PHear_NECAP"/>
    <property type="match status" value="1"/>
</dbReference>
<dbReference type="InterPro" id="IPR012466">
    <property type="entry name" value="NECAP_PHear"/>
</dbReference>